<dbReference type="EMBL" id="JAAIKC010000001">
    <property type="protein sequence ID" value="NEW05873.1"/>
    <property type="molecule type" value="Genomic_DNA"/>
</dbReference>
<proteinExistence type="predicted"/>
<reference evidence="1" key="1">
    <citation type="submission" date="2020-02" db="EMBL/GenBank/DDBJ databases">
        <authorList>
            <person name="Shen X.-R."/>
            <person name="Zhang Y.-X."/>
        </authorList>
    </citation>
    <scope>NUCLEOTIDE SEQUENCE</scope>
    <source>
        <strain evidence="1">SYP-B3998</strain>
    </source>
</reference>
<comment type="caution">
    <text evidence="1">The sequence shown here is derived from an EMBL/GenBank/DDBJ whole genome shotgun (WGS) entry which is preliminary data.</text>
</comment>
<evidence type="ECO:0000313" key="1">
    <source>
        <dbReference type="EMBL" id="NEW05873.1"/>
    </source>
</evidence>
<sequence>MKRFHKPLNDDLEAFKHIKQDRDVDRVRQRYMQMTKPELVDLTKQEKN</sequence>
<accession>A0A6G3ZUI7</accession>
<protein>
    <submittedName>
        <fullName evidence="1">Uncharacterized protein</fullName>
    </submittedName>
</protein>
<dbReference type="AlphaFoldDB" id="A0A6G3ZUI7"/>
<gene>
    <name evidence="1" type="ORF">GK047_07570</name>
</gene>
<name>A0A6G3ZUI7_9BACL</name>
<organism evidence="1">
    <name type="scientific">Paenibacillus sp. SYP-B3998</name>
    <dbReference type="NCBI Taxonomy" id="2678564"/>
    <lineage>
        <taxon>Bacteria</taxon>
        <taxon>Bacillati</taxon>
        <taxon>Bacillota</taxon>
        <taxon>Bacilli</taxon>
        <taxon>Bacillales</taxon>
        <taxon>Paenibacillaceae</taxon>
        <taxon>Paenibacillus</taxon>
    </lineage>
</organism>